<organism evidence="1 2">
    <name type="scientific">Flavonifractor plautii</name>
    <name type="common">Fusobacterium plautii</name>
    <dbReference type="NCBI Taxonomy" id="292800"/>
    <lineage>
        <taxon>Bacteria</taxon>
        <taxon>Bacillati</taxon>
        <taxon>Bacillota</taxon>
        <taxon>Clostridia</taxon>
        <taxon>Eubacteriales</taxon>
        <taxon>Oscillospiraceae</taxon>
        <taxon>Flavonifractor</taxon>
    </lineage>
</organism>
<dbReference type="AlphaFoldDB" id="A0AAX1KLL2"/>
<protein>
    <submittedName>
        <fullName evidence="1">Uncharacterized protein</fullName>
    </submittedName>
</protein>
<evidence type="ECO:0000313" key="2">
    <source>
        <dbReference type="Proteomes" id="UP000595792"/>
    </source>
</evidence>
<sequence length="102" mass="11902">MITFPVTMEAFIADQEQLMGRKLQESEREAVVIFVEIFNSIYEDGLRQDCAILVKDLDDLDEFKSRHKDDSFIHQFVEACRFWMAEAWKQGAAKAKRNGVRV</sequence>
<proteinExistence type="predicted"/>
<name>A0AAX1KLL2_FLAPL</name>
<gene>
    <name evidence="1" type="ORF">I5Q84_05085</name>
</gene>
<accession>A0AAX1KLL2</accession>
<evidence type="ECO:0000313" key="1">
    <source>
        <dbReference type="EMBL" id="QQR06861.1"/>
    </source>
</evidence>
<dbReference type="RefSeq" id="WP_065534231.1">
    <property type="nucleotide sequence ID" value="NZ_CP015406.2"/>
</dbReference>
<dbReference type="Proteomes" id="UP000595792">
    <property type="component" value="Chromosome"/>
</dbReference>
<dbReference type="EMBL" id="CP065315">
    <property type="protein sequence ID" value="QQR06861.1"/>
    <property type="molecule type" value="Genomic_DNA"/>
</dbReference>
<dbReference type="KEGG" id="fpla:A4U99_04835"/>
<reference evidence="1 2" key="1">
    <citation type="submission" date="2020-11" db="EMBL/GenBank/DDBJ databases">
        <title>Closed and high quality bacterial genomes of the OMM12 community.</title>
        <authorList>
            <person name="Marbouty M."/>
            <person name="Lamy-Besnier Q."/>
            <person name="Debarbieux L."/>
            <person name="Koszul R."/>
        </authorList>
    </citation>
    <scope>NUCLEOTIDE SEQUENCE [LARGE SCALE GENOMIC DNA]</scope>
    <source>
        <strain evidence="1 2">YL31</strain>
    </source>
</reference>